<proteinExistence type="evidence at protein level"/>
<feature type="binding site" evidence="2">
    <location>
        <position position="247"/>
    </location>
    <ligand>
        <name>Mg(2+)</name>
        <dbReference type="ChEBI" id="CHEBI:18420"/>
        <label>1</label>
    </ligand>
</feature>
<sequence length="739" mass="84416">MRQYNLVTRENLPQALRRIEEAKRIALDTETTGLQIYLPGFELVGLAVAVSPEEAYYFPYAHRDFAGLRYQPENLSREDLLRVLELVFQRPVVYHNAAYDRQVLYRTLGIPFDRSHGDDTMIALHLMDENHSNGLKEWSKTLLGLEESRAVPELPSLTDVELVDAVNKSGRKYKKKVHRLAPDWLDRLKTAFLSVHNGGVSFAALHKLIAQAFNTLKARGILDYPGSFPADFRYFPVQLAHIYALDDAMNTLALWEHVEIFLQLHPQLERLYLDIELPVNDIMTRASARGVLVDRSVIERIEADLQAKLEEREEQALKLLPKLVPRGQEAEFGNVLNSSQQLSRLLYEVLGYPVLEKTPGGAGSTNSKVLVKLLELQPRVKAKAEAAKEFLKLKLEHSAIKKLQSTYTTSLLELLDEQGRIHTSYKTVGTVSGRMSSSDPNLQNLPRLLPEELEEKPYLKGIDIRSAFIADPGYVFVTADYTSMELVVCAAVSGDENMRRLLNEGRDLHAHTAKYAFKVGMDLDDKTFKAQHKDLRQKAKIVNFALIYGGTEYTLIRNFGFSEQEARQLIQGYFEAYPTVKVWMEEVYRQLEEKGYVVYPDYGYIKRMDLPEALKKARREVWPIILNNDPEAKKQYYGALRSCQNALIQGYSAFVVKEAIVRMQRRFEEEGLDAQVIFQVHDEIGVLAHVRDARRVADIMLETMERDLNGVKLMAEPEFKRSMSKVEAPIPLEELEVLV</sequence>
<feature type="binding site" evidence="2">
    <location>
        <position position="100"/>
    </location>
    <ligand>
        <name>Mg(2+)</name>
        <dbReference type="ChEBI" id="CHEBI:18420"/>
        <label>2</label>
    </ligand>
</feature>
<organism evidence="1">
    <name type="scientific">Thermus phage TSP4</name>
    <dbReference type="NCBI Taxonomy" id="1298530"/>
    <lineage>
        <taxon>Viruses</taxon>
        <taxon>Duplodnaviria</taxon>
        <taxon>Heunggongvirae</taxon>
        <taxon>Uroviricota</taxon>
        <taxon>Caudoviricetes</taxon>
        <taxon>Oshimavirus</taxon>
    </lineage>
</organism>
<dbReference type="PDB" id="7R0T">
    <property type="method" value="X-ray"/>
    <property type="resolution" value="2.19 A"/>
    <property type="chains" value="A=2-313"/>
</dbReference>
<feature type="binding site" evidence="2">
    <location>
        <position position="28"/>
    </location>
    <ligand>
        <name>Mg(2+)</name>
        <dbReference type="ChEBI" id="CHEBI:18420"/>
        <label>2</label>
    </ligand>
</feature>
<feature type="binding site" evidence="2">
    <location>
        <position position="31"/>
    </location>
    <ligand>
        <name>dTMP</name>
        <dbReference type="ChEBI" id="CHEBI:63528"/>
    </ligand>
</feature>
<feature type="binding site" evidence="2">
    <location>
        <position position="202"/>
    </location>
    <ligand>
        <name>dTMP</name>
        <dbReference type="ChEBI" id="CHEBI:63528"/>
    </ligand>
</feature>
<reference evidence="1" key="1">
    <citation type="submission" date="2018-09" db="EMBL/GenBank/DDBJ databases">
        <title>The complete genome of Thermus sp. Phage TSP4.</title>
        <authorList>
            <person name="Lin L.-B."/>
            <person name="Wang F."/>
            <person name="Xiong Y."/>
            <person name="Zhang Q.-L."/>
        </authorList>
    </citation>
    <scope>NUCLEOTIDE SEQUENCE</scope>
</reference>
<keyword evidence="2" id="KW-0479">Metal-binding</keyword>
<reference evidence="2" key="2">
    <citation type="journal article" date="2022" name="Acta Crystallogr. D Struct. Biol.">
        <title>Crystal structure of DNA polymerase I from Thermus phage G20c.</title>
        <authorList>
            <person name="Ahlqvist J."/>
            <person name="Linares-Pasten J.A."/>
            <person name="Jasilionis A."/>
            <person name="Welin M."/>
            <person name="Hakansson M."/>
            <person name="Svensson L.A."/>
            <person name="Wang L."/>
            <person name="Watzlawick H."/>
            <person name="AEvarsson A."/>
            <person name="Friethjonsson O.H."/>
            <person name="Hreggviethsson G.O."/>
            <person name="Ketelsen Striberny B."/>
            <person name="Glomsaker E."/>
            <person name="Lanes O."/>
            <person name="Al-Karadaghi S."/>
            <person name="Nordberg Karlsson E."/>
        </authorList>
    </citation>
    <scope>X-RAY CRYSTALLOGRAPHY (2.19 ANGSTROMS) OF 2-313 IN COMPLEX WITH MG(2+) AND DTMP</scope>
</reference>
<feature type="binding site" evidence="2">
    <location>
        <position position="99"/>
    </location>
    <ligand>
        <name>dTMP</name>
        <dbReference type="ChEBI" id="CHEBI:63528"/>
    </ligand>
</feature>
<feature type="binding site" evidence="2">
    <location>
        <position position="243"/>
    </location>
    <ligand>
        <name>dTMP</name>
        <dbReference type="ChEBI" id="CHEBI:63528"/>
    </ligand>
</feature>
<evidence type="ECO:0007829" key="2">
    <source>
        <dbReference type="PDB" id="7R0T"/>
    </source>
</evidence>
<keyword evidence="2" id="KW-0002">3D-structure</keyword>
<accession>A0A411CW45</accession>
<dbReference type="EMBL" id="MH992131">
    <property type="protein sequence ID" value="QAY18104.1"/>
    <property type="molecule type" value="Genomic_DNA"/>
</dbReference>
<feature type="binding site" evidence="2">
    <location>
        <position position="28"/>
    </location>
    <ligand>
        <name>Mg(2+)</name>
        <dbReference type="ChEBI" id="CHEBI:18420"/>
        <label>1</label>
    </ligand>
</feature>
<protein>
    <submittedName>
        <fullName evidence="1">DNA polymerase I</fullName>
    </submittedName>
</protein>
<accession>A0ACD6BA80</accession>
<name>A0ACD6BA80_9CAUD</name>
<feature type="binding site" evidence="2">
    <location>
        <position position="30"/>
    </location>
    <ligand>
        <name>Mg(2+)</name>
        <dbReference type="ChEBI" id="CHEBI:18420"/>
        <label>1</label>
    </ligand>
</feature>
<evidence type="ECO:0000313" key="1">
    <source>
        <dbReference type="EMBL" id="QAY18104.1"/>
    </source>
</evidence>